<keyword evidence="6 7" id="KW-0472">Membrane</keyword>
<feature type="transmembrane region" description="Helical" evidence="9">
    <location>
        <begin position="45"/>
        <end position="69"/>
    </location>
</feature>
<feature type="transmembrane region" description="Helical" evidence="9">
    <location>
        <begin position="75"/>
        <end position="98"/>
    </location>
</feature>
<dbReference type="Gene3D" id="1.10.4160.10">
    <property type="entry name" value="Hydantoin permease"/>
    <property type="match status" value="1"/>
</dbReference>
<dbReference type="Proteomes" id="UP000550729">
    <property type="component" value="Unassembled WGS sequence"/>
</dbReference>
<protein>
    <submittedName>
        <fullName evidence="10">Nitrate reductase</fullName>
    </submittedName>
</protein>
<proteinExistence type="inferred from homology"/>
<feature type="transmembrane region" description="Helical" evidence="9">
    <location>
        <begin position="183"/>
        <end position="204"/>
    </location>
</feature>
<evidence type="ECO:0000256" key="3">
    <source>
        <dbReference type="ARBA" id="ARBA00022448"/>
    </source>
</evidence>
<dbReference type="EMBL" id="JABBNB010000007">
    <property type="protein sequence ID" value="NMO01336.1"/>
    <property type="molecule type" value="Genomic_DNA"/>
</dbReference>
<feature type="transmembrane region" description="Helical" evidence="9">
    <location>
        <begin position="409"/>
        <end position="431"/>
    </location>
</feature>
<dbReference type="AlphaFoldDB" id="A0A848KRL9"/>
<evidence type="ECO:0000256" key="5">
    <source>
        <dbReference type="ARBA" id="ARBA00022989"/>
    </source>
</evidence>
<comment type="subcellular location">
    <subcellularLocation>
        <location evidence="1">Membrane</location>
        <topology evidence="1">Multi-pass membrane protein</topology>
    </subcellularLocation>
</comment>
<evidence type="ECO:0000256" key="1">
    <source>
        <dbReference type="ARBA" id="ARBA00004141"/>
    </source>
</evidence>
<dbReference type="PANTHER" id="PTHR31806">
    <property type="entry name" value="PURINE-CYTOSINE PERMEASE FCY2-RELATED"/>
    <property type="match status" value="1"/>
</dbReference>
<comment type="similarity">
    <text evidence="2 7">Belongs to the purine-cytosine permease (2.A.39) family.</text>
</comment>
<evidence type="ECO:0000256" key="2">
    <source>
        <dbReference type="ARBA" id="ARBA00008974"/>
    </source>
</evidence>
<dbReference type="InterPro" id="IPR026030">
    <property type="entry name" value="Pur-cyt_permease_Fcy2/21/22"/>
</dbReference>
<evidence type="ECO:0000256" key="7">
    <source>
        <dbReference type="PIRNR" id="PIRNR002744"/>
    </source>
</evidence>
<organism evidence="10 11">
    <name type="scientific">Gordonia asplenii</name>
    <dbReference type="NCBI Taxonomy" id="2725283"/>
    <lineage>
        <taxon>Bacteria</taxon>
        <taxon>Bacillati</taxon>
        <taxon>Actinomycetota</taxon>
        <taxon>Actinomycetes</taxon>
        <taxon>Mycobacteriales</taxon>
        <taxon>Gordoniaceae</taxon>
        <taxon>Gordonia</taxon>
    </lineage>
</organism>
<dbReference type="GO" id="GO:0005886">
    <property type="term" value="C:plasma membrane"/>
    <property type="evidence" value="ECO:0007669"/>
    <property type="project" value="TreeGrafter"/>
</dbReference>
<sequence>METTAHETVPRDDLPPHPERRGSIEAHGIDVIGPDERHGRARDLFGVWAAPNVSYLALVVGGALILMGLNLWQAIGVIVVGNLLSAGVGLLAVSGPASGTPSEVIMRAMFGIRGNRVNIALTGWLVSVCYLALNWAAASLAAFAVADRLGIEVTTPVKIALILLIAAITLTISVYGHGTIVRLYTPLTVVLTVVFTVLAAYVIGHADWSYQPQETLHGTSLWAVLTAGLALVASGPLSYSNSADFARYLPADTSSVAVASWTAIGSFVPSVLFTSIGALAGTAIDMTDPQTSLGQVLPSWFMPIFLIAVVIGTIANNAMTAYSSGLALQAIGIRLRRSVTVLLDGTVGVLMTLYALLVSNFLDTVSSWLQFLVAVLGPVMAIYATDILLRRNRYDGVELSDESASSEHWYHWGINWAGAIALVAGSAAALACIHTETFEGVVSGWIGGIDLSLPVGVIVAAVVYGTLSTVLYGRSAD</sequence>
<feature type="region of interest" description="Disordered" evidence="8">
    <location>
        <begin position="1"/>
        <end position="22"/>
    </location>
</feature>
<reference evidence="10 11" key="1">
    <citation type="submission" date="2020-04" db="EMBL/GenBank/DDBJ databases">
        <title>Gordonia sp. nov. TBRC 11910.</title>
        <authorList>
            <person name="Suriyachadkun C."/>
        </authorList>
    </citation>
    <scope>NUCLEOTIDE SEQUENCE [LARGE SCALE GENOMIC DNA]</scope>
    <source>
        <strain evidence="10 11">TBRC 11910</strain>
    </source>
</reference>
<dbReference type="InterPro" id="IPR001248">
    <property type="entry name" value="Pur-cyt_permease"/>
</dbReference>
<accession>A0A848KRL9</accession>
<keyword evidence="4 9" id="KW-0812">Transmembrane</keyword>
<evidence type="ECO:0000313" key="10">
    <source>
        <dbReference type="EMBL" id="NMO01336.1"/>
    </source>
</evidence>
<comment type="caution">
    <text evidence="10">The sequence shown here is derived from an EMBL/GenBank/DDBJ whole genome shotgun (WGS) entry which is preliminary data.</text>
</comment>
<dbReference type="RefSeq" id="WP_170193832.1">
    <property type="nucleotide sequence ID" value="NZ_JABBNB010000007.1"/>
</dbReference>
<keyword evidence="5 9" id="KW-1133">Transmembrane helix</keyword>
<dbReference type="PIRSF" id="PIRSF002744">
    <property type="entry name" value="Pur-cyt_permease"/>
    <property type="match status" value="1"/>
</dbReference>
<evidence type="ECO:0000256" key="4">
    <source>
        <dbReference type="ARBA" id="ARBA00022692"/>
    </source>
</evidence>
<gene>
    <name evidence="10" type="ORF">HH308_08920</name>
</gene>
<feature type="transmembrane region" description="Helical" evidence="9">
    <location>
        <begin position="368"/>
        <end position="389"/>
    </location>
</feature>
<keyword evidence="11" id="KW-1185">Reference proteome</keyword>
<evidence type="ECO:0000313" key="11">
    <source>
        <dbReference type="Proteomes" id="UP000550729"/>
    </source>
</evidence>
<dbReference type="PANTHER" id="PTHR31806:SF1">
    <property type="entry name" value="PURINE-CYTOSINE PERMEASE FCY2-RELATED"/>
    <property type="match status" value="1"/>
</dbReference>
<feature type="transmembrane region" description="Helical" evidence="9">
    <location>
        <begin position="157"/>
        <end position="176"/>
    </location>
</feature>
<feature type="transmembrane region" description="Helical" evidence="9">
    <location>
        <begin position="451"/>
        <end position="472"/>
    </location>
</feature>
<feature type="transmembrane region" description="Helical" evidence="9">
    <location>
        <begin position="216"/>
        <end position="237"/>
    </location>
</feature>
<feature type="transmembrane region" description="Helical" evidence="9">
    <location>
        <begin position="119"/>
        <end position="145"/>
    </location>
</feature>
<feature type="transmembrane region" description="Helical" evidence="9">
    <location>
        <begin position="258"/>
        <end position="280"/>
    </location>
</feature>
<dbReference type="GO" id="GO:0022857">
    <property type="term" value="F:transmembrane transporter activity"/>
    <property type="evidence" value="ECO:0007669"/>
    <property type="project" value="InterPro"/>
</dbReference>
<keyword evidence="3 7" id="KW-0813">Transport</keyword>
<feature type="transmembrane region" description="Helical" evidence="9">
    <location>
        <begin position="300"/>
        <end position="318"/>
    </location>
</feature>
<feature type="transmembrane region" description="Helical" evidence="9">
    <location>
        <begin position="339"/>
        <end position="362"/>
    </location>
</feature>
<evidence type="ECO:0000256" key="6">
    <source>
        <dbReference type="ARBA" id="ARBA00023136"/>
    </source>
</evidence>
<name>A0A848KRL9_9ACTN</name>
<dbReference type="Pfam" id="PF02133">
    <property type="entry name" value="Transp_cyt_pur"/>
    <property type="match status" value="1"/>
</dbReference>
<evidence type="ECO:0000256" key="8">
    <source>
        <dbReference type="SAM" id="MobiDB-lite"/>
    </source>
</evidence>
<evidence type="ECO:0000256" key="9">
    <source>
        <dbReference type="SAM" id="Phobius"/>
    </source>
</evidence>